<dbReference type="VEuPathDB" id="FungiDB:BCV72DRAFT_196244"/>
<dbReference type="EMBL" id="KV921857">
    <property type="protein sequence ID" value="ORE11364.1"/>
    <property type="molecule type" value="Genomic_DNA"/>
</dbReference>
<name>A0A1X0RH81_RHIZD</name>
<organism evidence="1">
    <name type="scientific">Rhizopus microsporus var. microsporus</name>
    <dbReference type="NCBI Taxonomy" id="86635"/>
    <lineage>
        <taxon>Eukaryota</taxon>
        <taxon>Fungi</taxon>
        <taxon>Fungi incertae sedis</taxon>
        <taxon>Mucoromycota</taxon>
        <taxon>Mucoromycotina</taxon>
        <taxon>Mucoromycetes</taxon>
        <taxon>Mucorales</taxon>
        <taxon>Mucorineae</taxon>
        <taxon>Rhizopodaceae</taxon>
        <taxon>Rhizopus</taxon>
    </lineage>
</organism>
<gene>
    <name evidence="1" type="ORF">BCV72DRAFT_196244</name>
</gene>
<accession>A0A1X0RH81</accession>
<proteinExistence type="predicted"/>
<feature type="non-terminal residue" evidence="1">
    <location>
        <position position="1"/>
    </location>
</feature>
<evidence type="ECO:0000313" key="1">
    <source>
        <dbReference type="EMBL" id="ORE11364.1"/>
    </source>
</evidence>
<protein>
    <submittedName>
        <fullName evidence="1">Uncharacterized protein</fullName>
    </submittedName>
</protein>
<sequence>FPYISYNVLLQPTQHGGLGLLDPAIQQSLLAYRWLTPFLLSEAPSAIVATWMSAHILSTASFTLPDGRLPFFFPSLRQGLLHPSRPSLCSLWFRAFDILPGLQKHKLSLGTDMSQPTPISASVSMVLPLSEGPLLLKRSSYSNIQVQDAFIFDPQLQFIRRRLTAEEKRVVKRGRNRVVRLYQLLDS</sequence>
<feature type="non-terminal residue" evidence="1">
    <location>
        <position position="187"/>
    </location>
</feature>
<reference evidence="1" key="1">
    <citation type="journal article" date="2016" name="Proc. Natl. Acad. Sci. U.S.A.">
        <title>Lipid metabolic changes in an early divergent fungus govern the establishment of a mutualistic symbiosis with endobacteria.</title>
        <authorList>
            <person name="Lastovetsky O.A."/>
            <person name="Gaspar M.L."/>
            <person name="Mondo S.J."/>
            <person name="LaButti K.M."/>
            <person name="Sandor L."/>
            <person name="Grigoriev I.V."/>
            <person name="Henry S.A."/>
            <person name="Pawlowska T.E."/>
        </authorList>
    </citation>
    <scope>NUCLEOTIDE SEQUENCE [LARGE SCALE GENOMIC DNA]</scope>
    <source>
        <strain evidence="1">ATCC 52814</strain>
    </source>
</reference>
<dbReference type="Proteomes" id="UP000242414">
    <property type="component" value="Unassembled WGS sequence"/>
</dbReference>
<dbReference type="AlphaFoldDB" id="A0A1X0RH81"/>
<dbReference type="OrthoDB" id="10354597at2759"/>